<reference evidence="1" key="1">
    <citation type="journal article" date="2018" name="BMC Genomics">
        <title>Comparative genomics of the wheat fungal pathogen Pyrenophora tritici-repentis reveals chromosomal variations and genome plasticity.</title>
        <authorList>
            <person name="Moolhuijzen P."/>
            <person name="See P.T."/>
            <person name="Hane J.K."/>
            <person name="Shi G."/>
            <person name="Liu Z."/>
            <person name="Oliver R.P."/>
            <person name="Moffat C.S."/>
        </authorList>
    </citation>
    <scope>NUCLEOTIDE SEQUENCE [LARGE SCALE GENOMIC DNA]</scope>
    <source>
        <strain evidence="1">M4</strain>
    </source>
</reference>
<dbReference type="Proteomes" id="UP000249757">
    <property type="component" value="Unassembled WGS sequence"/>
</dbReference>
<evidence type="ECO:0000313" key="2">
    <source>
        <dbReference type="EMBL" id="KAI1508156.1"/>
    </source>
</evidence>
<dbReference type="EMBL" id="NQIK02000001">
    <property type="protein sequence ID" value="KAF7579504.1"/>
    <property type="molecule type" value="Genomic_DNA"/>
</dbReference>
<dbReference type="OrthoDB" id="3693950at2759"/>
<gene>
    <name evidence="2" type="ORF">Ptr86124_012877</name>
    <name evidence="1" type="ORF">PtrM4_037440</name>
</gene>
<dbReference type="EMBL" id="NRDI02000028">
    <property type="protein sequence ID" value="KAI1508156.1"/>
    <property type="molecule type" value="Genomic_DNA"/>
</dbReference>
<reference evidence="2" key="3">
    <citation type="journal article" date="2022" name="bioRxiv">
        <title>A global pangenome for the wheat fungal pathogen Pyrenophora tritici-repentis and prediction of effector protein structural homology.</title>
        <authorList>
            <person name="Moolhuijzen P."/>
            <person name="See P.T."/>
            <person name="Shi G."/>
            <person name="Powell H.R."/>
            <person name="Cockram J."/>
            <person name="Jorgensen L.N."/>
            <person name="Benslimane H."/>
            <person name="Strelkov S.E."/>
            <person name="Turner J."/>
            <person name="Liu Z."/>
            <person name="Moffat C.S."/>
        </authorList>
    </citation>
    <scope>NUCLEOTIDE SEQUENCE</scope>
    <source>
        <strain evidence="2">86-124</strain>
    </source>
</reference>
<reference evidence="2" key="2">
    <citation type="submission" date="2021-05" db="EMBL/GenBank/DDBJ databases">
        <authorList>
            <person name="Moolhuijzen P.M."/>
            <person name="Moffat C.S."/>
        </authorList>
    </citation>
    <scope>NUCLEOTIDE SEQUENCE</scope>
    <source>
        <strain evidence="2">86-124</strain>
    </source>
</reference>
<accession>A0A2W1FTB1</accession>
<organism evidence="1 3">
    <name type="scientific">Pyrenophora tritici-repentis</name>
    <dbReference type="NCBI Taxonomy" id="45151"/>
    <lineage>
        <taxon>Eukaryota</taxon>
        <taxon>Fungi</taxon>
        <taxon>Dikarya</taxon>
        <taxon>Ascomycota</taxon>
        <taxon>Pezizomycotina</taxon>
        <taxon>Dothideomycetes</taxon>
        <taxon>Pleosporomycetidae</taxon>
        <taxon>Pleosporales</taxon>
        <taxon>Pleosporineae</taxon>
        <taxon>Pleosporaceae</taxon>
        <taxon>Pyrenophora</taxon>
    </lineage>
</organism>
<name>A0A2W1FTB1_9PLEO</name>
<protein>
    <submittedName>
        <fullName evidence="1">Uncharacterized protein</fullName>
    </submittedName>
</protein>
<dbReference type="Proteomes" id="UP000245464">
    <property type="component" value="Chromosome 1"/>
</dbReference>
<reference evidence="4" key="4">
    <citation type="journal article" date="2022" name="Microb. Genom.">
        <title>A global pangenome for the wheat fungal pathogen Pyrenophora tritici-repentis and prediction of effector protein structural homology.</title>
        <authorList>
            <person name="Moolhuijzen P.M."/>
            <person name="See P.T."/>
            <person name="Shi G."/>
            <person name="Powell H.R."/>
            <person name="Cockram J."/>
            <person name="Jorgensen L.N."/>
            <person name="Benslimane H."/>
            <person name="Strelkov S.E."/>
            <person name="Turner J."/>
            <person name="Liu Z."/>
            <person name="Moffat C.S."/>
        </authorList>
    </citation>
    <scope>NUCLEOTIDE SEQUENCE [LARGE SCALE GENOMIC DNA]</scope>
</reference>
<sequence length="346" mass="40408">MTDSYQARLALQLAKELPFEYKDDFELDGEFFAEEQEEPEITIERHALIFEVANQVAIEKAMSVSYSNFHTWEHLRNFDNANAASTAATLETLKRFQNCCYMAHDCAEALRARLHDHEDLAEYASHVMLATDNWEQRAKSSREYHCTMMLPLPEACIIIDPVSSLGAIKVALNTTWENGFSAFRWCYAGINDFRFLVNVNDDPQIELHYPKTRDTPTYNHPYRTLQDGFEGGVRKLVYPSDNYRGRTPSNRCMFIYGVWDKQPSPDVDAVKVRLRPDQAVHFVVETCRISFSFQERWIWVSNIPIEWLKDPDNANIRKRLEPRAYYYSEDDLWKGFQVDLKTRADI</sequence>
<evidence type="ECO:0000313" key="4">
    <source>
        <dbReference type="Proteomes" id="UP000249757"/>
    </source>
</evidence>
<comment type="caution">
    <text evidence="1">The sequence shown here is derived from an EMBL/GenBank/DDBJ whole genome shotgun (WGS) entry which is preliminary data.</text>
</comment>
<evidence type="ECO:0000313" key="3">
    <source>
        <dbReference type="Proteomes" id="UP000245464"/>
    </source>
</evidence>
<evidence type="ECO:0000313" key="1">
    <source>
        <dbReference type="EMBL" id="KAF7579504.1"/>
    </source>
</evidence>
<keyword evidence="4" id="KW-1185">Reference proteome</keyword>
<proteinExistence type="predicted"/>
<dbReference type="AlphaFoldDB" id="A0A2W1FTB1"/>